<dbReference type="AlphaFoldDB" id="A0A6D2KVB1"/>
<keyword evidence="3" id="KW-1185">Reference proteome</keyword>
<reference evidence="2" key="1">
    <citation type="submission" date="2020-01" db="EMBL/GenBank/DDBJ databases">
        <authorList>
            <person name="Mishra B."/>
        </authorList>
    </citation>
    <scope>NUCLEOTIDE SEQUENCE [LARGE SCALE GENOMIC DNA]</scope>
</reference>
<dbReference type="InterPro" id="IPR013103">
    <property type="entry name" value="RVT_2"/>
</dbReference>
<evidence type="ECO:0000259" key="1">
    <source>
        <dbReference type="Pfam" id="PF07727"/>
    </source>
</evidence>
<evidence type="ECO:0000313" key="2">
    <source>
        <dbReference type="EMBL" id="CAA7060846.1"/>
    </source>
</evidence>
<comment type="caution">
    <text evidence="2">The sequence shown here is derived from an EMBL/GenBank/DDBJ whole genome shotgun (WGS) entry which is preliminary data.</text>
</comment>
<accession>A0A6D2KVB1</accession>
<dbReference type="EMBL" id="CACVBM020001840">
    <property type="protein sequence ID" value="CAA7060846.1"/>
    <property type="molecule type" value="Genomic_DNA"/>
</dbReference>
<name>A0A6D2KVB1_9BRAS</name>
<sequence>MIARPLLMRSQLPVSAWGHAILHAATLIRIRPTSNHKFSPLQLVLGKEPNISHLKVFGCTVYVPIAPPQRSKMGPQRRLEYMLDMILINHKYLEPSTGDLFKARYADCHFNESVFPTLGEETKQLGKEISWNELSLSYLDPRTKESENAPIRLNVQKGIIRLLQSLRHARSVVDLLVPKINPRKRKGAEIGNSETEVTTNERSPEETLHMTEIQVPENEEISINYVMSGIKWNRKEIDVDEIFAYNVAIDIMDEDHEPTSIAECMQRIDWPKWNEAIDAEFNSLGKREVFGPVVRTPEGRMWYNRLSEYLLKEGYKNDLISPCIFIRKFGKGFVIIAVYVDDLNIIGTPEEISYTVEYLKKEFEMKDLGKTKFCLGLQIEHLVDGILLHQMAYTEKILKRFFMDQSHPLSSPMIVRSLDVLKDPFRPRKTMKKLLVLKYHT</sequence>
<feature type="domain" description="Reverse transcriptase Ty1/copia-type" evidence="1">
    <location>
        <begin position="299"/>
        <end position="414"/>
    </location>
</feature>
<protein>
    <recommendedName>
        <fullName evidence="1">Reverse transcriptase Ty1/copia-type domain-containing protein</fullName>
    </recommendedName>
</protein>
<dbReference type="OrthoDB" id="1712839at2759"/>
<organism evidence="2 3">
    <name type="scientific">Microthlaspi erraticum</name>
    <dbReference type="NCBI Taxonomy" id="1685480"/>
    <lineage>
        <taxon>Eukaryota</taxon>
        <taxon>Viridiplantae</taxon>
        <taxon>Streptophyta</taxon>
        <taxon>Embryophyta</taxon>
        <taxon>Tracheophyta</taxon>
        <taxon>Spermatophyta</taxon>
        <taxon>Magnoliopsida</taxon>
        <taxon>eudicotyledons</taxon>
        <taxon>Gunneridae</taxon>
        <taxon>Pentapetalae</taxon>
        <taxon>rosids</taxon>
        <taxon>malvids</taxon>
        <taxon>Brassicales</taxon>
        <taxon>Brassicaceae</taxon>
        <taxon>Coluteocarpeae</taxon>
        <taxon>Microthlaspi</taxon>
    </lineage>
</organism>
<dbReference type="Proteomes" id="UP000467841">
    <property type="component" value="Unassembled WGS sequence"/>
</dbReference>
<gene>
    <name evidence="2" type="ORF">MERR_LOCUS48082</name>
</gene>
<evidence type="ECO:0000313" key="3">
    <source>
        <dbReference type="Proteomes" id="UP000467841"/>
    </source>
</evidence>
<proteinExistence type="predicted"/>
<dbReference type="Pfam" id="PF07727">
    <property type="entry name" value="RVT_2"/>
    <property type="match status" value="1"/>
</dbReference>